<organism evidence="1 2">
    <name type="scientific">Erwinia mallotivora</name>
    <dbReference type="NCBI Taxonomy" id="69222"/>
    <lineage>
        <taxon>Bacteria</taxon>
        <taxon>Pseudomonadati</taxon>
        <taxon>Pseudomonadota</taxon>
        <taxon>Gammaproteobacteria</taxon>
        <taxon>Enterobacterales</taxon>
        <taxon>Erwiniaceae</taxon>
        <taxon>Erwinia</taxon>
    </lineage>
</organism>
<dbReference type="Proteomes" id="UP000019918">
    <property type="component" value="Unassembled WGS sequence"/>
</dbReference>
<dbReference type="SUPFAM" id="SSF52309">
    <property type="entry name" value="N-(deoxy)ribosyltransferase-like"/>
    <property type="match status" value="1"/>
</dbReference>
<dbReference type="RefSeq" id="WP_034932776.1">
    <property type="nucleotide sequence ID" value="NZ_JFHN01000008.1"/>
</dbReference>
<reference evidence="1 2" key="1">
    <citation type="submission" date="2014-02" db="EMBL/GenBank/DDBJ databases">
        <title>Draft genome of Erwinia mallotivora strain BT-MARDI, a papaya dieback pathogen.</title>
        <authorList>
            <person name="Redzuan R."/>
            <person name="Abu Bakar N."/>
            <person name="Badrun R."/>
            <person name="Mohd Raih M.F."/>
            <person name="Rozano L."/>
            <person name="Mat Amin N."/>
        </authorList>
    </citation>
    <scope>NUCLEOTIDE SEQUENCE [LARGE SCALE GENOMIC DNA]</scope>
    <source>
        <strain evidence="1 2">BT-MARDI</strain>
    </source>
</reference>
<keyword evidence="2" id="KW-1185">Reference proteome</keyword>
<proteinExistence type="predicted"/>
<accession>A0A014Q2M9</accession>
<dbReference type="AlphaFoldDB" id="A0A014Q2M9"/>
<gene>
    <name evidence="1" type="ORF">BG55_22910</name>
</gene>
<evidence type="ECO:0000313" key="2">
    <source>
        <dbReference type="Proteomes" id="UP000019918"/>
    </source>
</evidence>
<sequence length="92" mass="10249">MTLESTIKDKSIEMPEWDFNNPQSIKAWEDVSGIYAKQVSGEVRAVVGESLRDGNIWGNVELPRLMGNGNVTKITTIDPVTKVEKVIFVRGN</sequence>
<comment type="caution">
    <text evidence="1">The sequence shown here is derived from an EMBL/GenBank/DDBJ whole genome shotgun (WGS) entry which is preliminary data.</text>
</comment>
<evidence type="ECO:0000313" key="1">
    <source>
        <dbReference type="EMBL" id="EXU77417.1"/>
    </source>
</evidence>
<name>A0A014Q2M9_9GAMM</name>
<protein>
    <submittedName>
        <fullName evidence="1">Uncharacterized protein</fullName>
    </submittedName>
</protein>
<dbReference type="EMBL" id="JFHN01000008">
    <property type="protein sequence ID" value="EXU77417.1"/>
    <property type="molecule type" value="Genomic_DNA"/>
</dbReference>
<dbReference type="STRING" id="69222.BG55_22910"/>